<reference evidence="8" key="1">
    <citation type="submission" date="2021-03" db="EMBL/GenBank/DDBJ databases">
        <title>Comparative genomics and phylogenomic investigation of the class Geoglossomycetes provide insights into ecological specialization and systematics.</title>
        <authorList>
            <person name="Melie T."/>
            <person name="Pirro S."/>
            <person name="Miller A.N."/>
            <person name="Quandt A."/>
        </authorList>
    </citation>
    <scope>NUCLEOTIDE SEQUENCE</scope>
    <source>
        <strain evidence="8">GBOQ0MN5Z8</strain>
    </source>
</reference>
<keyword evidence="4" id="KW-0411">Iron-sulfur</keyword>
<keyword evidence="6" id="KW-0269">Exonuclease</keyword>
<evidence type="ECO:0000256" key="5">
    <source>
        <dbReference type="ARBA" id="ARBA00022722"/>
    </source>
</evidence>
<evidence type="ECO:0000313" key="8">
    <source>
        <dbReference type="EMBL" id="KAH0537710.1"/>
    </source>
</evidence>
<dbReference type="Proteomes" id="UP000698800">
    <property type="component" value="Unassembled WGS sequence"/>
</dbReference>
<organism evidence="8 9">
    <name type="scientific">Glutinoglossum americanum</name>
    <dbReference type="NCBI Taxonomy" id="1670608"/>
    <lineage>
        <taxon>Eukaryota</taxon>
        <taxon>Fungi</taxon>
        <taxon>Dikarya</taxon>
        <taxon>Ascomycota</taxon>
        <taxon>Pezizomycotina</taxon>
        <taxon>Geoglossomycetes</taxon>
        <taxon>Geoglossales</taxon>
        <taxon>Geoglossaceae</taxon>
        <taxon>Glutinoglossum</taxon>
    </lineage>
</organism>
<feature type="region of interest" description="Disordered" evidence="7">
    <location>
        <begin position="1"/>
        <end position="29"/>
    </location>
</feature>
<evidence type="ECO:0008006" key="10">
    <source>
        <dbReference type="Google" id="ProtNLM"/>
    </source>
</evidence>
<keyword evidence="9" id="KW-1185">Reference proteome</keyword>
<dbReference type="PANTHER" id="PTHR14464:SF4">
    <property type="entry name" value="EXONUCLEASE V"/>
    <property type="match status" value="1"/>
</dbReference>
<dbReference type="GO" id="GO:0005634">
    <property type="term" value="C:nucleus"/>
    <property type="evidence" value="ECO:0007669"/>
    <property type="project" value="TreeGrafter"/>
</dbReference>
<keyword evidence="4" id="KW-0408">Iron</keyword>
<evidence type="ECO:0000256" key="4">
    <source>
        <dbReference type="ARBA" id="ARBA00022485"/>
    </source>
</evidence>
<comment type="cofactor">
    <cofactor evidence="1">
        <name>[4Fe-4S] cluster</name>
        <dbReference type="ChEBI" id="CHEBI:49883"/>
    </cofactor>
</comment>
<evidence type="ECO:0000256" key="6">
    <source>
        <dbReference type="ARBA" id="ARBA00022839"/>
    </source>
</evidence>
<dbReference type="GO" id="GO:0045145">
    <property type="term" value="F:single-stranded DNA 5'-3' DNA exonuclease activity"/>
    <property type="evidence" value="ECO:0007669"/>
    <property type="project" value="InterPro"/>
</dbReference>
<evidence type="ECO:0000256" key="3">
    <source>
        <dbReference type="ARBA" id="ARBA00011245"/>
    </source>
</evidence>
<sequence>MAGHSVSHVPEINQEDDTSSDYGSEFTPEEEDLLNQLLLNVSAKSTPVAILVEGDEAPGSVRTRPVFGQCLLPGSCEPRFGVEAGVSVERSGKNGERKAQRVETGTRENSIAVKSTAGSETSDARSPLERFRTPPKKALTVTDLVSPAWCELQYFYALAKHGRVRRTSVMKRGSDVHKDLEEQVHKTVLVDATTMEDAWGLRLWNVIQGLRTLRETGMTRELEIWGIVDGLLVNGKIDEISFTCPDEELEAEDLSNKESDKNIPTNQSLITDFVGVLGKSGVASRKVYLTDIKTRRSRSLPSGASFRPTVFQLMLYHRFFSDLVSNRFDADIIFRRYRIDPSANFSDSFITQIAALDGYHCDSNVAGLGMGEFEDGESRDLLGLLLQNNSVKRLWDLMMQEFQLTVPTGVEGVGVVLKAEYRSQVDGSVFGQKTFLHENELLDKYLADEIMWWRGKREARGVSVEEAYKCQTCEFAGDCGWRIAKIEESTRNHRKKREGEQERVH</sequence>
<dbReference type="PANTHER" id="PTHR14464">
    <property type="entry name" value="EXONUCLEASE V"/>
    <property type="match status" value="1"/>
</dbReference>
<keyword evidence="4" id="KW-0479">Metal-binding</keyword>
<dbReference type="EMBL" id="JAGHQL010000133">
    <property type="protein sequence ID" value="KAH0537710.1"/>
    <property type="molecule type" value="Genomic_DNA"/>
</dbReference>
<accession>A0A9P8HUC2</accession>
<dbReference type="InterPro" id="IPR019190">
    <property type="entry name" value="EXOV"/>
</dbReference>
<dbReference type="GO" id="GO:0036297">
    <property type="term" value="P:interstrand cross-link repair"/>
    <property type="evidence" value="ECO:0007669"/>
    <property type="project" value="TreeGrafter"/>
</dbReference>
<name>A0A9P8HUC2_9PEZI</name>
<protein>
    <recommendedName>
        <fullName evidence="10">Exonuclease V</fullName>
    </recommendedName>
</protein>
<dbReference type="GO" id="GO:0005739">
    <property type="term" value="C:mitochondrion"/>
    <property type="evidence" value="ECO:0007669"/>
    <property type="project" value="TreeGrafter"/>
</dbReference>
<dbReference type="Pfam" id="PF09810">
    <property type="entry name" value="Exo5"/>
    <property type="match status" value="1"/>
</dbReference>
<feature type="region of interest" description="Disordered" evidence="7">
    <location>
        <begin position="91"/>
        <end position="129"/>
    </location>
</feature>
<evidence type="ECO:0000256" key="7">
    <source>
        <dbReference type="SAM" id="MobiDB-lite"/>
    </source>
</evidence>
<comment type="similarity">
    <text evidence="2">Belongs to the EXO5 family.</text>
</comment>
<evidence type="ECO:0000256" key="1">
    <source>
        <dbReference type="ARBA" id="ARBA00001966"/>
    </source>
</evidence>
<keyword evidence="6" id="KW-0378">Hydrolase</keyword>
<keyword evidence="5" id="KW-0540">Nuclease</keyword>
<dbReference type="AlphaFoldDB" id="A0A9P8HUC2"/>
<feature type="compositionally biased region" description="Polar residues" evidence="7">
    <location>
        <begin position="107"/>
        <end position="121"/>
    </location>
</feature>
<gene>
    <name evidence="8" type="ORF">FGG08_005517</name>
</gene>
<feature type="compositionally biased region" description="Basic and acidic residues" evidence="7">
    <location>
        <begin position="91"/>
        <end position="106"/>
    </location>
</feature>
<evidence type="ECO:0000256" key="2">
    <source>
        <dbReference type="ARBA" id="ARBA00009797"/>
    </source>
</evidence>
<dbReference type="OrthoDB" id="354769at2759"/>
<evidence type="ECO:0000313" key="9">
    <source>
        <dbReference type="Proteomes" id="UP000698800"/>
    </source>
</evidence>
<comment type="caution">
    <text evidence="8">The sequence shown here is derived from an EMBL/GenBank/DDBJ whole genome shotgun (WGS) entry which is preliminary data.</text>
</comment>
<comment type="subunit">
    <text evidence="3">Monomer.</text>
</comment>
<keyword evidence="4" id="KW-0004">4Fe-4S</keyword>
<dbReference type="GO" id="GO:0051539">
    <property type="term" value="F:4 iron, 4 sulfur cluster binding"/>
    <property type="evidence" value="ECO:0007669"/>
    <property type="project" value="UniProtKB-KW"/>
</dbReference>
<proteinExistence type="inferred from homology"/>